<evidence type="ECO:0000313" key="3">
    <source>
        <dbReference type="Proteomes" id="UP000037020"/>
    </source>
</evidence>
<sequence>PADAVALLGLARAARAAMSDAELDAMPPRAQTVAHDGSEDRTSVLPRSIEARAARAADDASYARTTRLE</sequence>
<reference evidence="2 3" key="1">
    <citation type="submission" date="2015-07" db="EMBL/GenBank/DDBJ databases">
        <authorList>
            <person name="Ju K.-S."/>
            <person name="Doroghazi J.R."/>
            <person name="Metcalf W.W."/>
        </authorList>
    </citation>
    <scope>NUCLEOTIDE SEQUENCE [LARGE SCALE GENOMIC DNA]</scope>
    <source>
        <strain evidence="2 3">NRRL B-3589</strain>
    </source>
</reference>
<organism evidence="2 3">
    <name type="scientific">Streptomyces varsoviensis</name>
    <dbReference type="NCBI Taxonomy" id="67373"/>
    <lineage>
        <taxon>Bacteria</taxon>
        <taxon>Bacillati</taxon>
        <taxon>Actinomycetota</taxon>
        <taxon>Actinomycetes</taxon>
        <taxon>Kitasatosporales</taxon>
        <taxon>Streptomycetaceae</taxon>
        <taxon>Streptomyces</taxon>
    </lineage>
</organism>
<dbReference type="EMBL" id="LGUT01002153">
    <property type="protein sequence ID" value="KOG87579.1"/>
    <property type="molecule type" value="Genomic_DNA"/>
</dbReference>
<gene>
    <name evidence="2" type="ORF">ADK38_24645</name>
</gene>
<feature type="non-terminal residue" evidence="2">
    <location>
        <position position="1"/>
    </location>
</feature>
<feature type="region of interest" description="Disordered" evidence="1">
    <location>
        <begin position="22"/>
        <end position="69"/>
    </location>
</feature>
<comment type="caution">
    <text evidence="2">The sequence shown here is derived from an EMBL/GenBank/DDBJ whole genome shotgun (WGS) entry which is preliminary data.</text>
</comment>
<name>A0ABR5J2H3_9ACTN</name>
<keyword evidence="3" id="KW-1185">Reference proteome</keyword>
<feature type="compositionally biased region" description="Low complexity" evidence="1">
    <location>
        <begin position="59"/>
        <end position="69"/>
    </location>
</feature>
<feature type="non-terminal residue" evidence="2">
    <location>
        <position position="69"/>
    </location>
</feature>
<evidence type="ECO:0000256" key="1">
    <source>
        <dbReference type="SAM" id="MobiDB-lite"/>
    </source>
</evidence>
<dbReference type="Proteomes" id="UP000037020">
    <property type="component" value="Unassembled WGS sequence"/>
</dbReference>
<accession>A0ABR5J2H3</accession>
<protein>
    <submittedName>
        <fullName evidence="2">Uncharacterized protein</fullName>
    </submittedName>
</protein>
<evidence type="ECO:0000313" key="2">
    <source>
        <dbReference type="EMBL" id="KOG87579.1"/>
    </source>
</evidence>
<proteinExistence type="predicted"/>
<feature type="compositionally biased region" description="Basic and acidic residues" evidence="1">
    <location>
        <begin position="49"/>
        <end position="58"/>
    </location>
</feature>